<comment type="caution">
    <text evidence="5">The sequence shown here is derived from an EMBL/GenBank/DDBJ whole genome shotgun (WGS) entry which is preliminary data.</text>
</comment>
<feature type="domain" description="HTH luxR-type" evidence="4">
    <location>
        <begin position="221"/>
        <end position="286"/>
    </location>
</feature>
<evidence type="ECO:0000256" key="2">
    <source>
        <dbReference type="ARBA" id="ARBA00023125"/>
    </source>
</evidence>
<evidence type="ECO:0000256" key="3">
    <source>
        <dbReference type="ARBA" id="ARBA00023163"/>
    </source>
</evidence>
<dbReference type="CDD" id="cd06170">
    <property type="entry name" value="LuxR_C_like"/>
    <property type="match status" value="1"/>
</dbReference>
<keyword evidence="6" id="KW-1185">Reference proteome</keyword>
<keyword evidence="3" id="KW-0804">Transcription</keyword>
<dbReference type="SUPFAM" id="SSF46894">
    <property type="entry name" value="C-terminal effector domain of the bipartite response regulators"/>
    <property type="match status" value="1"/>
</dbReference>
<keyword evidence="1" id="KW-0805">Transcription regulation</keyword>
<dbReference type="PROSITE" id="PS50043">
    <property type="entry name" value="HTH_LUXR_2"/>
    <property type="match status" value="1"/>
</dbReference>
<dbReference type="RefSeq" id="WP_258217060.1">
    <property type="nucleotide sequence ID" value="NZ_JANQBD010000028.1"/>
</dbReference>
<evidence type="ECO:0000313" key="5">
    <source>
        <dbReference type="EMBL" id="MCR8635514.1"/>
    </source>
</evidence>
<accession>A0ABT1YQQ4</accession>
<evidence type="ECO:0000313" key="6">
    <source>
        <dbReference type="Proteomes" id="UP001300012"/>
    </source>
</evidence>
<proteinExistence type="predicted"/>
<organism evidence="5 6">
    <name type="scientific">Paenibacillus radicis</name>
    <name type="common">ex Xue et al. 2023</name>
    <dbReference type="NCBI Taxonomy" id="2972489"/>
    <lineage>
        <taxon>Bacteria</taxon>
        <taxon>Bacillati</taxon>
        <taxon>Bacillota</taxon>
        <taxon>Bacilli</taxon>
        <taxon>Bacillales</taxon>
        <taxon>Paenibacillaceae</taxon>
        <taxon>Paenibacillus</taxon>
    </lineage>
</organism>
<evidence type="ECO:0000256" key="1">
    <source>
        <dbReference type="ARBA" id="ARBA00023015"/>
    </source>
</evidence>
<dbReference type="PANTHER" id="PTHR44688:SF16">
    <property type="entry name" value="DNA-BINDING TRANSCRIPTIONAL ACTIVATOR DEVR_DOSR"/>
    <property type="match status" value="1"/>
</dbReference>
<dbReference type="Gene3D" id="1.10.10.10">
    <property type="entry name" value="Winged helix-like DNA-binding domain superfamily/Winged helix DNA-binding domain"/>
    <property type="match status" value="1"/>
</dbReference>
<dbReference type="EMBL" id="JANQBD010000028">
    <property type="protein sequence ID" value="MCR8635514.1"/>
    <property type="molecule type" value="Genomic_DNA"/>
</dbReference>
<sequence length="288" mass="32608">MSASNFHEVCAFLERRRVAPAKKENRYFDHESDAIYTLEMSHEEDALRASLVDPADWLALGLDSVKLLRSPSGSMIGLLAVIPIHRQTLDYLSESVVTRAYFQTLSVEERLALSVPRENPAGWYVRMLDVADPADAIARSELMNAALGYFAFGGKVLLSTYVPFYQEYLRRLGFEEVPGAAHHDYGDNRLAPTFLLDLSGEGWWRWLTRISSQNGQAIAVPQSLPFRLTGRETDIARLLFQGYTNPEMAKQLFVSEVTVKKYVSQLLSKSGCRNRSQLVRMLMAFDFQ</sequence>
<reference evidence="5 6" key="1">
    <citation type="submission" date="2022-08" db="EMBL/GenBank/DDBJ databases">
        <title>Paenibacillus endoradicis sp. nov., Paenibacillus radicibacter sp. nov and Paenibacillus pararadicis sp. nov., three cold-adapted plant growth-promoting bacteria isolated from root of Larix gmelinii in Great Khingan.</title>
        <authorList>
            <person name="Xue H."/>
        </authorList>
    </citation>
    <scope>NUCLEOTIDE SEQUENCE [LARGE SCALE GENOMIC DNA]</scope>
    <source>
        <strain evidence="5 6">N5-1-1-5</strain>
    </source>
</reference>
<dbReference type="InterPro" id="IPR036388">
    <property type="entry name" value="WH-like_DNA-bd_sf"/>
</dbReference>
<protein>
    <submittedName>
        <fullName evidence="5">Helix-turn-helix transcriptional regulator</fullName>
    </submittedName>
</protein>
<gene>
    <name evidence="5" type="ORF">NV381_30345</name>
</gene>
<dbReference type="InterPro" id="IPR000792">
    <property type="entry name" value="Tscrpt_reg_LuxR_C"/>
</dbReference>
<dbReference type="PANTHER" id="PTHR44688">
    <property type="entry name" value="DNA-BINDING TRANSCRIPTIONAL ACTIVATOR DEVR_DOSR"/>
    <property type="match status" value="1"/>
</dbReference>
<dbReference type="Proteomes" id="UP001300012">
    <property type="component" value="Unassembled WGS sequence"/>
</dbReference>
<dbReference type="SMART" id="SM00421">
    <property type="entry name" value="HTH_LUXR"/>
    <property type="match status" value="1"/>
</dbReference>
<dbReference type="Pfam" id="PF00196">
    <property type="entry name" value="GerE"/>
    <property type="match status" value="1"/>
</dbReference>
<evidence type="ECO:0000259" key="4">
    <source>
        <dbReference type="PROSITE" id="PS50043"/>
    </source>
</evidence>
<dbReference type="PRINTS" id="PR00038">
    <property type="entry name" value="HTHLUXR"/>
</dbReference>
<dbReference type="InterPro" id="IPR016032">
    <property type="entry name" value="Sig_transdc_resp-reg_C-effctor"/>
</dbReference>
<keyword evidence="2" id="KW-0238">DNA-binding</keyword>
<name>A0ABT1YQQ4_9BACL</name>